<sequence>MRIGNLGDLRVFLATVELGSLSKAARVLHLSLSAVSVRLKHLEEDLGCRLVVRTAKGLELTDAGRVLAREAAEVEKRLDQLLQAMAPFASEEAATLRVAGNYNASVTVLPPAIRTFLSGHPEAEVEHLSMTSEGVVSAVAMGTVDVGVSAWTGTFQGVRFLPLETDRLVLVFPAAHPLAGKTAIDFTEVLDCPFVALTEASAMQNFILEKARVAGQPIRPRVRAESTDVLLNYIEMGVGIGVLPKRTCDTALAHRPELTYVPIENAWATRTLRIALPADAARRSRLSEEFLAILQASKV</sequence>
<dbReference type="GO" id="GO:0005829">
    <property type="term" value="C:cytosol"/>
    <property type="evidence" value="ECO:0007669"/>
    <property type="project" value="TreeGrafter"/>
</dbReference>
<dbReference type="PANTHER" id="PTHR30419">
    <property type="entry name" value="HTH-TYPE TRANSCRIPTIONAL REGULATOR YBHD"/>
    <property type="match status" value="1"/>
</dbReference>
<reference evidence="6 7" key="1">
    <citation type="submission" date="2011-11" db="EMBL/GenBank/DDBJ databases">
        <authorList>
            <person name="Weinstock G."/>
            <person name="Sodergren E."/>
            <person name="Clifton S."/>
            <person name="Fulton L."/>
            <person name="Fulton B."/>
            <person name="Courtney L."/>
            <person name="Fronick C."/>
            <person name="Harrison M."/>
            <person name="Strong C."/>
            <person name="Farmer C."/>
            <person name="Delahaunty K."/>
            <person name="Markovic C."/>
            <person name="Hall O."/>
            <person name="Minx P."/>
            <person name="Tomlinson C."/>
            <person name="Mitreva M."/>
            <person name="Hou S."/>
            <person name="Chen J."/>
            <person name="Wollam A."/>
            <person name="Pepin K.H."/>
            <person name="Johnson M."/>
            <person name="Bhonagiri V."/>
            <person name="Zhang X."/>
            <person name="Suruliraj S."/>
            <person name="Warren W."/>
            <person name="Chinwalla A."/>
            <person name="Mardis E.R."/>
            <person name="Wilson R.K."/>
        </authorList>
    </citation>
    <scope>NUCLEOTIDE SEQUENCE [LARGE SCALE GENOMIC DNA]</scope>
    <source>
        <strain evidence="6 7">YIT 11816</strain>
    </source>
</reference>
<evidence type="ECO:0000259" key="5">
    <source>
        <dbReference type="PROSITE" id="PS50931"/>
    </source>
</evidence>
<dbReference type="EMBL" id="AFBQ01000184">
    <property type="protein sequence ID" value="EHY31290.1"/>
    <property type="molecule type" value="Genomic_DNA"/>
</dbReference>
<dbReference type="RefSeq" id="WP_008542229.1">
    <property type="nucleotide sequence ID" value="NZ_JH604959.1"/>
</dbReference>
<dbReference type="Gene3D" id="1.10.10.10">
    <property type="entry name" value="Winged helix-like DNA-binding domain superfamily/Winged helix DNA-binding domain"/>
    <property type="match status" value="1"/>
</dbReference>
<dbReference type="InterPro" id="IPR050950">
    <property type="entry name" value="HTH-type_LysR_regulators"/>
</dbReference>
<dbReference type="GO" id="GO:0003677">
    <property type="term" value="F:DNA binding"/>
    <property type="evidence" value="ECO:0007669"/>
    <property type="project" value="UniProtKB-KW"/>
</dbReference>
<comment type="similarity">
    <text evidence="1">Belongs to the LysR transcriptional regulatory family.</text>
</comment>
<dbReference type="Pfam" id="PF00126">
    <property type="entry name" value="HTH_1"/>
    <property type="match status" value="1"/>
</dbReference>
<evidence type="ECO:0000256" key="4">
    <source>
        <dbReference type="ARBA" id="ARBA00023163"/>
    </source>
</evidence>
<dbReference type="PROSITE" id="PS50931">
    <property type="entry name" value="HTH_LYSR"/>
    <property type="match status" value="1"/>
</dbReference>
<proteinExistence type="inferred from homology"/>
<evidence type="ECO:0000313" key="7">
    <source>
        <dbReference type="Proteomes" id="UP000004956"/>
    </source>
</evidence>
<dbReference type="Pfam" id="PF03466">
    <property type="entry name" value="LysR_substrate"/>
    <property type="match status" value="1"/>
</dbReference>
<dbReference type="PANTHER" id="PTHR30419:SF2">
    <property type="entry name" value="LYSR FAMILY TRANSCRIPTIONAL REGULATOR"/>
    <property type="match status" value="1"/>
</dbReference>
<feature type="domain" description="HTH lysR-type" evidence="5">
    <location>
        <begin position="1"/>
        <end position="61"/>
    </location>
</feature>
<keyword evidence="4" id="KW-0804">Transcription</keyword>
<dbReference type="FunFam" id="1.10.10.10:FF:000001">
    <property type="entry name" value="LysR family transcriptional regulator"/>
    <property type="match status" value="1"/>
</dbReference>
<dbReference type="SUPFAM" id="SSF46785">
    <property type="entry name" value="Winged helix' DNA-binding domain"/>
    <property type="match status" value="1"/>
</dbReference>
<evidence type="ECO:0000313" key="6">
    <source>
        <dbReference type="EMBL" id="EHY31290.1"/>
    </source>
</evidence>
<dbReference type="InterPro" id="IPR000847">
    <property type="entry name" value="LysR_HTH_N"/>
</dbReference>
<keyword evidence="7" id="KW-1185">Reference proteome</keyword>
<organism evidence="6 7">
    <name type="scientific">Sutterella parvirubra YIT 11816</name>
    <dbReference type="NCBI Taxonomy" id="762967"/>
    <lineage>
        <taxon>Bacteria</taxon>
        <taxon>Pseudomonadati</taxon>
        <taxon>Pseudomonadota</taxon>
        <taxon>Betaproteobacteria</taxon>
        <taxon>Burkholderiales</taxon>
        <taxon>Sutterellaceae</taxon>
        <taxon>Sutterella</taxon>
    </lineage>
</organism>
<accession>H3KF11</accession>
<comment type="caution">
    <text evidence="6">The sequence shown here is derived from an EMBL/GenBank/DDBJ whole genome shotgun (WGS) entry which is preliminary data.</text>
</comment>
<evidence type="ECO:0000256" key="1">
    <source>
        <dbReference type="ARBA" id="ARBA00009437"/>
    </source>
</evidence>
<dbReference type="Proteomes" id="UP000004956">
    <property type="component" value="Unassembled WGS sequence"/>
</dbReference>
<evidence type="ECO:0000256" key="2">
    <source>
        <dbReference type="ARBA" id="ARBA00023015"/>
    </source>
</evidence>
<dbReference type="Gene3D" id="3.40.190.10">
    <property type="entry name" value="Periplasmic binding protein-like II"/>
    <property type="match status" value="2"/>
</dbReference>
<dbReference type="STRING" id="762967.HMPREF9440_01327"/>
<gene>
    <name evidence="6" type="ORF">HMPREF9440_01327</name>
</gene>
<dbReference type="SUPFAM" id="SSF53850">
    <property type="entry name" value="Periplasmic binding protein-like II"/>
    <property type="match status" value="1"/>
</dbReference>
<dbReference type="InterPro" id="IPR005119">
    <property type="entry name" value="LysR_subst-bd"/>
</dbReference>
<keyword evidence="3" id="KW-0238">DNA-binding</keyword>
<dbReference type="InterPro" id="IPR036388">
    <property type="entry name" value="WH-like_DNA-bd_sf"/>
</dbReference>
<dbReference type="GO" id="GO:0003700">
    <property type="term" value="F:DNA-binding transcription factor activity"/>
    <property type="evidence" value="ECO:0007669"/>
    <property type="project" value="InterPro"/>
</dbReference>
<evidence type="ECO:0000256" key="3">
    <source>
        <dbReference type="ARBA" id="ARBA00023125"/>
    </source>
</evidence>
<keyword evidence="2" id="KW-0805">Transcription regulation</keyword>
<dbReference type="OrthoDB" id="9785974at2"/>
<protein>
    <submittedName>
        <fullName evidence="6">LysR substrate binding domain protein</fullName>
    </submittedName>
</protein>
<dbReference type="HOGENOM" id="CLU_039613_6_0_4"/>
<dbReference type="InterPro" id="IPR036390">
    <property type="entry name" value="WH_DNA-bd_sf"/>
</dbReference>
<dbReference type="AlphaFoldDB" id="H3KF11"/>
<dbReference type="PATRIC" id="fig|762967.3.peg.1041"/>
<name>H3KF11_9BURK</name>